<evidence type="ECO:0000256" key="1">
    <source>
        <dbReference type="ARBA" id="ARBA00005187"/>
    </source>
</evidence>
<dbReference type="RefSeq" id="WP_188425277.1">
    <property type="nucleotide sequence ID" value="NZ_BMCH01000001.1"/>
</dbReference>
<organism evidence="9 10">
    <name type="scientific">Asaia siamensis</name>
    <dbReference type="NCBI Taxonomy" id="110479"/>
    <lineage>
        <taxon>Bacteria</taxon>
        <taxon>Pseudomonadati</taxon>
        <taxon>Pseudomonadota</taxon>
        <taxon>Alphaproteobacteria</taxon>
        <taxon>Acetobacterales</taxon>
        <taxon>Acetobacteraceae</taxon>
        <taxon>Asaia</taxon>
    </lineage>
</organism>
<dbReference type="Gene3D" id="3.40.50.620">
    <property type="entry name" value="HUPs"/>
    <property type="match status" value="1"/>
</dbReference>
<proteinExistence type="inferred from homology"/>
<dbReference type="NCBIfam" id="TIGR01536">
    <property type="entry name" value="asn_synth_AEB"/>
    <property type="match status" value="1"/>
</dbReference>
<dbReference type="Gene3D" id="3.60.20.10">
    <property type="entry name" value="Glutamine Phosphoribosylpyrophosphate, subunit 1, domain 1"/>
    <property type="match status" value="1"/>
</dbReference>
<keyword evidence="10" id="KW-1185">Reference proteome</keyword>
<dbReference type="SUPFAM" id="SSF52402">
    <property type="entry name" value="Adenine nucleotide alpha hydrolases-like"/>
    <property type="match status" value="1"/>
</dbReference>
<comment type="caution">
    <text evidence="9">The sequence shown here is derived from an EMBL/GenBank/DDBJ whole genome shotgun (WGS) entry which is preliminary data.</text>
</comment>
<evidence type="ECO:0000256" key="2">
    <source>
        <dbReference type="ARBA" id="ARBA00005752"/>
    </source>
</evidence>
<dbReference type="PROSITE" id="PS51278">
    <property type="entry name" value="GATASE_TYPE_2"/>
    <property type="match status" value="1"/>
</dbReference>
<evidence type="ECO:0000313" key="10">
    <source>
        <dbReference type="Proteomes" id="UP000637769"/>
    </source>
</evidence>
<keyword evidence="4" id="KW-0547">Nucleotide-binding</keyword>
<evidence type="ECO:0000256" key="6">
    <source>
        <dbReference type="ARBA" id="ARBA00022962"/>
    </source>
</evidence>
<dbReference type="InterPro" id="IPR001962">
    <property type="entry name" value="Asn_synthase"/>
</dbReference>
<dbReference type="Pfam" id="PF00733">
    <property type="entry name" value="Asn_synthase"/>
    <property type="match status" value="1"/>
</dbReference>
<comment type="catalytic activity">
    <reaction evidence="7">
        <text>L-aspartate + L-glutamine + ATP + H2O = L-asparagine + L-glutamate + AMP + diphosphate + H(+)</text>
        <dbReference type="Rhea" id="RHEA:12228"/>
        <dbReference type="ChEBI" id="CHEBI:15377"/>
        <dbReference type="ChEBI" id="CHEBI:15378"/>
        <dbReference type="ChEBI" id="CHEBI:29985"/>
        <dbReference type="ChEBI" id="CHEBI:29991"/>
        <dbReference type="ChEBI" id="CHEBI:30616"/>
        <dbReference type="ChEBI" id="CHEBI:33019"/>
        <dbReference type="ChEBI" id="CHEBI:58048"/>
        <dbReference type="ChEBI" id="CHEBI:58359"/>
        <dbReference type="ChEBI" id="CHEBI:456215"/>
        <dbReference type="EC" id="6.3.5.4"/>
    </reaction>
</comment>
<dbReference type="PIRSF" id="PIRSF001589">
    <property type="entry name" value="Asn_synthetase_glu-h"/>
    <property type="match status" value="1"/>
</dbReference>
<dbReference type="CDD" id="cd01991">
    <property type="entry name" value="Asn_synthase_B_C"/>
    <property type="match status" value="1"/>
</dbReference>
<feature type="domain" description="Glutamine amidotransferase type-2" evidence="8">
    <location>
        <begin position="2"/>
        <end position="210"/>
    </location>
</feature>
<evidence type="ECO:0000313" key="9">
    <source>
        <dbReference type="EMBL" id="GGC23720.1"/>
    </source>
</evidence>
<name>A0ABQ1LJV5_9PROT</name>
<sequence length="586" mass="64342">MCGIAGIACLPGHKPDPVLLKRMAQALRHRGPDGEGFYETGSAALVHRRLSIVDLEGGAQPLIQGATALVANGEIYNDPALRQTLADEPFKTGSDCESPLFLWPLSDTQYTFELRGMYAIALLDGSGPQTVIALSRDPFGIKPLYYAQVESGVIFASEPQVLLATDLLPRRIRPEARDQLLQAQFVAGRETIYPGIMRVLPGETLRFVDGRLDQAKKQPAFHGNIDKSLTEETALARLDAALMDSVQAHERADVPFGMFLSGGIDSSAVLAAMTRLGNGAPLAWTARFDTGAIDESAQAAELARTLGAQHHVLTVTEAMVWRHLPQIVACLDDPVADYAIIPSWFLAREARKDVTVILSGEGGDELFGGYGRYRRAMRPWWRGGRLPWRRGMMDGICPLATGRKWREAFAPQYEETRLRSVQALDLREWLPNDLLIKLDRCLMAHAIEGRTPLLDPAVSAVAWSLPDSLKVQGKHGKYLLRRWVEKNVPGATPFAPKQGFTVPVGEWIAAQGARLGPLVADSAAFKGLIAPETIKALFTRAAGRRERHAAWALLFYALWHRIHIETGSFEGDVFETLAYSGTGSRN</sequence>
<evidence type="ECO:0000256" key="3">
    <source>
        <dbReference type="ARBA" id="ARBA00012737"/>
    </source>
</evidence>
<reference evidence="10" key="1">
    <citation type="journal article" date="2019" name="Int. J. Syst. Evol. Microbiol.">
        <title>The Global Catalogue of Microorganisms (GCM) 10K type strain sequencing project: providing services to taxonomists for standard genome sequencing and annotation.</title>
        <authorList>
            <consortium name="The Broad Institute Genomics Platform"/>
            <consortium name="The Broad Institute Genome Sequencing Center for Infectious Disease"/>
            <person name="Wu L."/>
            <person name="Ma J."/>
        </authorList>
    </citation>
    <scope>NUCLEOTIDE SEQUENCE [LARGE SCALE GENOMIC DNA]</scope>
    <source>
        <strain evidence="10">CCM 7132</strain>
    </source>
</reference>
<evidence type="ECO:0000256" key="5">
    <source>
        <dbReference type="ARBA" id="ARBA00022840"/>
    </source>
</evidence>
<accession>A0ABQ1LJV5</accession>
<evidence type="ECO:0000256" key="7">
    <source>
        <dbReference type="ARBA" id="ARBA00048741"/>
    </source>
</evidence>
<dbReference type="Proteomes" id="UP000637769">
    <property type="component" value="Unassembled WGS sequence"/>
</dbReference>
<dbReference type="SUPFAM" id="SSF56235">
    <property type="entry name" value="N-terminal nucleophile aminohydrolases (Ntn hydrolases)"/>
    <property type="match status" value="1"/>
</dbReference>
<evidence type="ECO:0000256" key="4">
    <source>
        <dbReference type="ARBA" id="ARBA00022741"/>
    </source>
</evidence>
<dbReference type="PANTHER" id="PTHR43284">
    <property type="entry name" value="ASPARAGINE SYNTHETASE (GLUTAMINE-HYDROLYZING)"/>
    <property type="match status" value="1"/>
</dbReference>
<dbReference type="EMBL" id="BMCH01000001">
    <property type="protein sequence ID" value="GGC23720.1"/>
    <property type="molecule type" value="Genomic_DNA"/>
</dbReference>
<dbReference type="CDD" id="cd00712">
    <property type="entry name" value="AsnB"/>
    <property type="match status" value="1"/>
</dbReference>
<dbReference type="InterPro" id="IPR006426">
    <property type="entry name" value="Asn_synth_AEB"/>
</dbReference>
<dbReference type="InterPro" id="IPR017932">
    <property type="entry name" value="GATase_2_dom"/>
</dbReference>
<dbReference type="PANTHER" id="PTHR43284:SF1">
    <property type="entry name" value="ASPARAGINE SYNTHETASE"/>
    <property type="match status" value="1"/>
</dbReference>
<dbReference type="Pfam" id="PF13537">
    <property type="entry name" value="GATase_7"/>
    <property type="match status" value="1"/>
</dbReference>
<gene>
    <name evidence="9" type="ORF">GCM10007207_06230</name>
</gene>
<dbReference type="InterPro" id="IPR029055">
    <property type="entry name" value="Ntn_hydrolases_N"/>
</dbReference>
<comment type="similarity">
    <text evidence="2">Belongs to the asparagine synthetase family.</text>
</comment>
<comment type="pathway">
    <text evidence="1">Amino-acid biosynthesis; L-asparagine biosynthesis; L-asparagine from L-aspartate (L-Gln route): step 1/1.</text>
</comment>
<evidence type="ECO:0000259" key="8">
    <source>
        <dbReference type="PROSITE" id="PS51278"/>
    </source>
</evidence>
<keyword evidence="6" id="KW-0315">Glutamine amidotransferase</keyword>
<dbReference type="EC" id="6.3.5.4" evidence="3"/>
<dbReference type="InterPro" id="IPR014729">
    <property type="entry name" value="Rossmann-like_a/b/a_fold"/>
</dbReference>
<dbReference type="InterPro" id="IPR051786">
    <property type="entry name" value="ASN_synthetase/amidase"/>
</dbReference>
<keyword evidence="5" id="KW-0067">ATP-binding</keyword>
<protein>
    <recommendedName>
        <fullName evidence="3">asparagine synthase (glutamine-hydrolyzing)</fullName>
        <ecNumber evidence="3">6.3.5.4</ecNumber>
    </recommendedName>
</protein>
<dbReference type="InterPro" id="IPR033738">
    <property type="entry name" value="AsnB_N"/>
</dbReference>